<proteinExistence type="predicted"/>
<dbReference type="AlphaFoldDB" id="A0A4R1N6R7"/>
<dbReference type="InterPro" id="IPR020449">
    <property type="entry name" value="Tscrpt_reg_AraC-type_HTH"/>
</dbReference>
<dbReference type="SUPFAM" id="SSF46689">
    <property type="entry name" value="Homeodomain-like"/>
    <property type="match status" value="1"/>
</dbReference>
<dbReference type="GO" id="GO:0043565">
    <property type="term" value="F:sequence-specific DNA binding"/>
    <property type="evidence" value="ECO:0007669"/>
    <property type="project" value="InterPro"/>
</dbReference>
<dbReference type="SMART" id="SM00342">
    <property type="entry name" value="HTH_ARAC"/>
    <property type="match status" value="1"/>
</dbReference>
<sequence>MTYDASSILKPNKNHSKHSFFNFDITSQSYLQNDSELNNVPSLYSLLKLPLDGYPIHCSSSYISMLFVYGNVSVTINDQNIICLAGNIFLIRHQCQFTITSGKNAKVYVAHFKRELFDSLFYSQIVDCPLIYDFFMLDDCKNEFLYFDCTQEMFITHFAQSLQKELQQSDYLADKTVRCAIVLFLSNLHRIHRPNLVISESSMMKKYFIGNILKYMSDNYTTATLSSTAEYFNYNPAYFSTIFQKYAYCSFTQKMLEFKLEHARRLLITTNLTVQEISANIGFKEKSYFYRCFKKNYGVTPGQFRRGISRTKTIL</sequence>
<dbReference type="Pfam" id="PF12833">
    <property type="entry name" value="HTH_18"/>
    <property type="match status" value="1"/>
</dbReference>
<dbReference type="InterPro" id="IPR018060">
    <property type="entry name" value="HTH_AraC"/>
</dbReference>
<keyword evidence="6" id="KW-1185">Reference proteome</keyword>
<evidence type="ECO:0000259" key="4">
    <source>
        <dbReference type="PROSITE" id="PS01124"/>
    </source>
</evidence>
<evidence type="ECO:0000256" key="1">
    <source>
        <dbReference type="ARBA" id="ARBA00023015"/>
    </source>
</evidence>
<gene>
    <name evidence="5" type="ORF">EDC19_1163</name>
</gene>
<name>A0A4R1N6R7_9FIRM</name>
<keyword evidence="2 5" id="KW-0238">DNA-binding</keyword>
<dbReference type="EMBL" id="SMGQ01000011">
    <property type="protein sequence ID" value="TCK98729.1"/>
    <property type="molecule type" value="Genomic_DNA"/>
</dbReference>
<dbReference type="Proteomes" id="UP000294545">
    <property type="component" value="Unassembled WGS sequence"/>
</dbReference>
<organism evidence="5 6">
    <name type="scientific">Natranaerovirga hydrolytica</name>
    <dbReference type="NCBI Taxonomy" id="680378"/>
    <lineage>
        <taxon>Bacteria</taxon>
        <taxon>Bacillati</taxon>
        <taxon>Bacillota</taxon>
        <taxon>Clostridia</taxon>
        <taxon>Lachnospirales</taxon>
        <taxon>Natranaerovirgaceae</taxon>
        <taxon>Natranaerovirga</taxon>
    </lineage>
</organism>
<keyword evidence="1" id="KW-0805">Transcription regulation</keyword>
<dbReference type="GO" id="GO:0003700">
    <property type="term" value="F:DNA-binding transcription factor activity"/>
    <property type="evidence" value="ECO:0007669"/>
    <property type="project" value="InterPro"/>
</dbReference>
<dbReference type="PANTHER" id="PTHR43280:SF2">
    <property type="entry name" value="HTH-TYPE TRANSCRIPTIONAL REGULATOR EXSA"/>
    <property type="match status" value="1"/>
</dbReference>
<keyword evidence="3" id="KW-0804">Transcription</keyword>
<dbReference type="InterPro" id="IPR018062">
    <property type="entry name" value="HTH_AraC-typ_CS"/>
</dbReference>
<evidence type="ECO:0000256" key="2">
    <source>
        <dbReference type="ARBA" id="ARBA00023125"/>
    </source>
</evidence>
<dbReference type="PRINTS" id="PR00032">
    <property type="entry name" value="HTHARAC"/>
</dbReference>
<accession>A0A4R1N6R7</accession>
<feature type="domain" description="HTH araC/xylS-type" evidence="4">
    <location>
        <begin position="210"/>
        <end position="307"/>
    </location>
</feature>
<dbReference type="PANTHER" id="PTHR43280">
    <property type="entry name" value="ARAC-FAMILY TRANSCRIPTIONAL REGULATOR"/>
    <property type="match status" value="1"/>
</dbReference>
<reference evidence="5 6" key="1">
    <citation type="submission" date="2019-03" db="EMBL/GenBank/DDBJ databases">
        <title>Genomic Encyclopedia of Type Strains, Phase IV (KMG-IV): sequencing the most valuable type-strain genomes for metagenomic binning, comparative biology and taxonomic classification.</title>
        <authorList>
            <person name="Goeker M."/>
        </authorList>
    </citation>
    <scope>NUCLEOTIDE SEQUENCE [LARGE SCALE GENOMIC DNA]</scope>
    <source>
        <strain evidence="5 6">DSM 24176</strain>
    </source>
</reference>
<dbReference type="Gene3D" id="1.10.10.60">
    <property type="entry name" value="Homeodomain-like"/>
    <property type="match status" value="2"/>
</dbReference>
<evidence type="ECO:0000256" key="3">
    <source>
        <dbReference type="ARBA" id="ARBA00023163"/>
    </source>
</evidence>
<evidence type="ECO:0000313" key="5">
    <source>
        <dbReference type="EMBL" id="TCK98729.1"/>
    </source>
</evidence>
<dbReference type="PROSITE" id="PS01124">
    <property type="entry name" value="HTH_ARAC_FAMILY_2"/>
    <property type="match status" value="1"/>
</dbReference>
<protein>
    <submittedName>
        <fullName evidence="5">AraC-like DNA-binding protein</fullName>
    </submittedName>
</protein>
<dbReference type="InterPro" id="IPR009057">
    <property type="entry name" value="Homeodomain-like_sf"/>
</dbReference>
<evidence type="ECO:0000313" key="6">
    <source>
        <dbReference type="Proteomes" id="UP000294545"/>
    </source>
</evidence>
<dbReference type="RefSeq" id="WP_132281812.1">
    <property type="nucleotide sequence ID" value="NZ_SMGQ01000011.1"/>
</dbReference>
<dbReference type="PROSITE" id="PS00041">
    <property type="entry name" value="HTH_ARAC_FAMILY_1"/>
    <property type="match status" value="1"/>
</dbReference>
<comment type="caution">
    <text evidence="5">The sequence shown here is derived from an EMBL/GenBank/DDBJ whole genome shotgun (WGS) entry which is preliminary data.</text>
</comment>
<dbReference type="OrthoDB" id="9791615at2"/>